<feature type="region of interest" description="Disordered" evidence="1">
    <location>
        <begin position="286"/>
        <end position="312"/>
    </location>
</feature>
<accession>A0A0C3QP07</accession>
<dbReference type="Proteomes" id="UP000054248">
    <property type="component" value="Unassembled WGS sequence"/>
</dbReference>
<reference evidence="2 3" key="1">
    <citation type="submission" date="2014-04" db="EMBL/GenBank/DDBJ databases">
        <authorList>
            <consortium name="DOE Joint Genome Institute"/>
            <person name="Kuo A."/>
            <person name="Girlanda M."/>
            <person name="Perotto S."/>
            <person name="Kohler A."/>
            <person name="Nagy L.G."/>
            <person name="Floudas D."/>
            <person name="Copeland A."/>
            <person name="Barry K.W."/>
            <person name="Cichocki N."/>
            <person name="Veneault-Fourrey C."/>
            <person name="LaButti K."/>
            <person name="Lindquist E.A."/>
            <person name="Lipzen A."/>
            <person name="Lundell T."/>
            <person name="Morin E."/>
            <person name="Murat C."/>
            <person name="Sun H."/>
            <person name="Tunlid A."/>
            <person name="Henrissat B."/>
            <person name="Grigoriev I.V."/>
            <person name="Hibbett D.S."/>
            <person name="Martin F."/>
            <person name="Nordberg H.P."/>
            <person name="Cantor M.N."/>
            <person name="Hua S.X."/>
        </authorList>
    </citation>
    <scope>NUCLEOTIDE SEQUENCE [LARGE SCALE GENOMIC DNA]</scope>
    <source>
        <strain evidence="2 3">MUT 4182</strain>
    </source>
</reference>
<dbReference type="EMBL" id="KN822988">
    <property type="protein sequence ID" value="KIO28954.1"/>
    <property type="molecule type" value="Genomic_DNA"/>
</dbReference>
<sequence length="320" mass="35473">MAVPASVVSHRTPGSNTYLNKQVLWDYLRTLPMSDEAYRDDSPHPGFGCITRLGPTVRCYHLQHHQQLPQDFFFGLSTGSPKGKEPEKNNPERVSDAEWDIRVGRATDVLDLTIPAFFESGLVTSASPDTLSHHQQDKSRDFTDDPHPIYSKNLCLTYTPPTALPPPFPRTVRVEGLSLYQASAMFMRTSLITLYSDCNVTVIRKNVKSHSRRERQLQLSMLVGGRSRLTGSPAEWDVKCTYSFSPLSGLIYLHEVESIDPAPGLHVLDALRLSLSRVLGVEEPRVGGAGKLPATPGGTPQATSSSRPPQWAELREVIKT</sequence>
<gene>
    <name evidence="2" type="ORF">M407DRAFT_21860</name>
</gene>
<evidence type="ECO:0000313" key="2">
    <source>
        <dbReference type="EMBL" id="KIO28954.1"/>
    </source>
</evidence>
<keyword evidence="3" id="KW-1185">Reference proteome</keyword>
<dbReference type="OrthoDB" id="1099063at2759"/>
<feature type="compositionally biased region" description="Polar residues" evidence="1">
    <location>
        <begin position="298"/>
        <end position="308"/>
    </location>
</feature>
<name>A0A0C3QP07_9AGAM</name>
<protein>
    <submittedName>
        <fullName evidence="2">Uncharacterized protein</fullName>
    </submittedName>
</protein>
<reference evidence="3" key="2">
    <citation type="submission" date="2015-01" db="EMBL/GenBank/DDBJ databases">
        <title>Evolutionary Origins and Diversification of the Mycorrhizal Mutualists.</title>
        <authorList>
            <consortium name="DOE Joint Genome Institute"/>
            <consortium name="Mycorrhizal Genomics Consortium"/>
            <person name="Kohler A."/>
            <person name="Kuo A."/>
            <person name="Nagy L.G."/>
            <person name="Floudas D."/>
            <person name="Copeland A."/>
            <person name="Barry K.W."/>
            <person name="Cichocki N."/>
            <person name="Veneault-Fourrey C."/>
            <person name="LaButti K."/>
            <person name="Lindquist E.A."/>
            <person name="Lipzen A."/>
            <person name="Lundell T."/>
            <person name="Morin E."/>
            <person name="Murat C."/>
            <person name="Riley R."/>
            <person name="Ohm R."/>
            <person name="Sun H."/>
            <person name="Tunlid A."/>
            <person name="Henrissat B."/>
            <person name="Grigoriev I.V."/>
            <person name="Hibbett D.S."/>
            <person name="Martin F."/>
        </authorList>
    </citation>
    <scope>NUCLEOTIDE SEQUENCE [LARGE SCALE GENOMIC DNA]</scope>
    <source>
        <strain evidence="3">MUT 4182</strain>
    </source>
</reference>
<proteinExistence type="predicted"/>
<dbReference type="STRING" id="1051891.A0A0C3QP07"/>
<evidence type="ECO:0000313" key="3">
    <source>
        <dbReference type="Proteomes" id="UP000054248"/>
    </source>
</evidence>
<evidence type="ECO:0000256" key="1">
    <source>
        <dbReference type="SAM" id="MobiDB-lite"/>
    </source>
</evidence>
<dbReference type="HOGENOM" id="CLU_056758_1_0_1"/>
<dbReference type="AlphaFoldDB" id="A0A0C3QP07"/>
<organism evidence="2 3">
    <name type="scientific">Tulasnella calospora MUT 4182</name>
    <dbReference type="NCBI Taxonomy" id="1051891"/>
    <lineage>
        <taxon>Eukaryota</taxon>
        <taxon>Fungi</taxon>
        <taxon>Dikarya</taxon>
        <taxon>Basidiomycota</taxon>
        <taxon>Agaricomycotina</taxon>
        <taxon>Agaricomycetes</taxon>
        <taxon>Cantharellales</taxon>
        <taxon>Tulasnellaceae</taxon>
        <taxon>Tulasnella</taxon>
    </lineage>
</organism>